<name>A0ABR4D0M4_9HELO</name>
<evidence type="ECO:0000313" key="1">
    <source>
        <dbReference type="EMBL" id="KAL2075699.1"/>
    </source>
</evidence>
<dbReference type="EMBL" id="JAZHXI010000001">
    <property type="protein sequence ID" value="KAL2075699.1"/>
    <property type="molecule type" value="Genomic_DNA"/>
</dbReference>
<protein>
    <submittedName>
        <fullName evidence="1">Uncharacterized protein</fullName>
    </submittedName>
</protein>
<evidence type="ECO:0000313" key="2">
    <source>
        <dbReference type="Proteomes" id="UP001595075"/>
    </source>
</evidence>
<accession>A0ABR4D0M4</accession>
<organism evidence="1 2">
    <name type="scientific">Oculimacula yallundae</name>
    <dbReference type="NCBI Taxonomy" id="86028"/>
    <lineage>
        <taxon>Eukaryota</taxon>
        <taxon>Fungi</taxon>
        <taxon>Dikarya</taxon>
        <taxon>Ascomycota</taxon>
        <taxon>Pezizomycotina</taxon>
        <taxon>Leotiomycetes</taxon>
        <taxon>Helotiales</taxon>
        <taxon>Ploettnerulaceae</taxon>
        <taxon>Oculimacula</taxon>
    </lineage>
</organism>
<comment type="caution">
    <text evidence="1">The sequence shown here is derived from an EMBL/GenBank/DDBJ whole genome shotgun (WGS) entry which is preliminary data.</text>
</comment>
<gene>
    <name evidence="1" type="ORF">VTL71DRAFT_642</name>
</gene>
<sequence>MIVPALSKGSGAHGVWPGIQNENAGFVYQSVISDSKVPGTWQFFVEYCCNPDYQASAVRGTANQTFKLYACSRLTVTVWPGDSITSTFSMGANSVWTDSWSLSPGLAGQAAGQRSQSGSSSNSFAGKGTINKALLAIELQSGATWDFGQVQWSSISITASTKQSFCSTGYSVTGGLKYSVSGCSTSTQDSSTTCSYNRITFGQVRYSKKQKAVLLQGGKLWFPQWDFGYP</sequence>
<reference evidence="1 2" key="1">
    <citation type="journal article" date="2024" name="Commun. Biol.">
        <title>Comparative genomic analysis of thermophilic fungi reveals convergent evolutionary adaptations and gene losses.</title>
        <authorList>
            <person name="Steindorff A.S."/>
            <person name="Aguilar-Pontes M.V."/>
            <person name="Robinson A.J."/>
            <person name="Andreopoulos B."/>
            <person name="LaButti K."/>
            <person name="Kuo A."/>
            <person name="Mondo S."/>
            <person name="Riley R."/>
            <person name="Otillar R."/>
            <person name="Haridas S."/>
            <person name="Lipzen A."/>
            <person name="Grimwood J."/>
            <person name="Schmutz J."/>
            <person name="Clum A."/>
            <person name="Reid I.D."/>
            <person name="Moisan M.C."/>
            <person name="Butler G."/>
            <person name="Nguyen T.T.M."/>
            <person name="Dewar K."/>
            <person name="Conant G."/>
            <person name="Drula E."/>
            <person name="Henrissat B."/>
            <person name="Hansel C."/>
            <person name="Singer S."/>
            <person name="Hutchinson M.I."/>
            <person name="de Vries R.P."/>
            <person name="Natvig D.O."/>
            <person name="Powell A.J."/>
            <person name="Tsang A."/>
            <person name="Grigoriev I.V."/>
        </authorList>
    </citation>
    <scope>NUCLEOTIDE SEQUENCE [LARGE SCALE GENOMIC DNA]</scope>
    <source>
        <strain evidence="1 2">CBS 494.80</strain>
    </source>
</reference>
<proteinExistence type="predicted"/>
<keyword evidence="2" id="KW-1185">Reference proteome</keyword>
<dbReference type="Proteomes" id="UP001595075">
    <property type="component" value="Unassembled WGS sequence"/>
</dbReference>